<dbReference type="GO" id="GO:0006355">
    <property type="term" value="P:regulation of DNA-templated transcription"/>
    <property type="evidence" value="ECO:0007669"/>
    <property type="project" value="InterPro"/>
</dbReference>
<dbReference type="InterPro" id="IPR016024">
    <property type="entry name" value="ARM-type_fold"/>
</dbReference>
<feature type="region of interest" description="Disordered" evidence="4">
    <location>
        <begin position="1139"/>
        <end position="1188"/>
    </location>
</feature>
<comment type="subcellular location">
    <subcellularLocation>
        <location evidence="1">Nucleus</location>
    </subcellularLocation>
</comment>
<reference evidence="5 6" key="1">
    <citation type="journal article" date="2012" name="Science">
        <title>The Paleozoic origin of enzymatic lignin decomposition reconstructed from 31 fungal genomes.</title>
        <authorList>
            <person name="Floudas D."/>
            <person name="Binder M."/>
            <person name="Riley R."/>
            <person name="Barry K."/>
            <person name="Blanchette R.A."/>
            <person name="Henrissat B."/>
            <person name="Martinez A.T."/>
            <person name="Otillar R."/>
            <person name="Spatafora J.W."/>
            <person name="Yadav J.S."/>
            <person name="Aerts A."/>
            <person name="Benoit I."/>
            <person name="Boyd A."/>
            <person name="Carlson A."/>
            <person name="Copeland A."/>
            <person name="Coutinho P.M."/>
            <person name="de Vries R.P."/>
            <person name="Ferreira P."/>
            <person name="Findley K."/>
            <person name="Foster B."/>
            <person name="Gaskell J."/>
            <person name="Glotzer D."/>
            <person name="Gorecki P."/>
            <person name="Heitman J."/>
            <person name="Hesse C."/>
            <person name="Hori C."/>
            <person name="Igarashi K."/>
            <person name="Jurgens J.A."/>
            <person name="Kallen N."/>
            <person name="Kersten P."/>
            <person name="Kohler A."/>
            <person name="Kuees U."/>
            <person name="Kumar T.K.A."/>
            <person name="Kuo A."/>
            <person name="LaButti K."/>
            <person name="Larrondo L.F."/>
            <person name="Lindquist E."/>
            <person name="Ling A."/>
            <person name="Lombard V."/>
            <person name="Lucas S."/>
            <person name="Lundell T."/>
            <person name="Martin R."/>
            <person name="McLaughlin D.J."/>
            <person name="Morgenstern I."/>
            <person name="Morin E."/>
            <person name="Murat C."/>
            <person name="Nagy L.G."/>
            <person name="Nolan M."/>
            <person name="Ohm R.A."/>
            <person name="Patyshakuliyeva A."/>
            <person name="Rokas A."/>
            <person name="Ruiz-Duenas F.J."/>
            <person name="Sabat G."/>
            <person name="Salamov A."/>
            <person name="Samejima M."/>
            <person name="Schmutz J."/>
            <person name="Slot J.C."/>
            <person name="St John F."/>
            <person name="Stenlid J."/>
            <person name="Sun H."/>
            <person name="Sun S."/>
            <person name="Syed K."/>
            <person name="Tsang A."/>
            <person name="Wiebenga A."/>
            <person name="Young D."/>
            <person name="Pisabarro A."/>
            <person name="Eastwood D.C."/>
            <person name="Martin F."/>
            <person name="Cullen D."/>
            <person name="Grigoriev I.V."/>
            <person name="Hibbett D.S."/>
        </authorList>
    </citation>
    <scope>NUCLEOTIDE SEQUENCE</scope>
    <source>
        <strain evidence="6">FP-58527</strain>
    </source>
</reference>
<dbReference type="InterPro" id="IPR007015">
    <property type="entry name" value="DNA_pol_V/MYBBP1A"/>
</dbReference>
<organism evidence="5 6">
    <name type="scientific">Fomitopsis schrenkii</name>
    <name type="common">Brown rot fungus</name>
    <dbReference type="NCBI Taxonomy" id="2126942"/>
    <lineage>
        <taxon>Eukaryota</taxon>
        <taxon>Fungi</taxon>
        <taxon>Dikarya</taxon>
        <taxon>Basidiomycota</taxon>
        <taxon>Agaricomycotina</taxon>
        <taxon>Agaricomycetes</taxon>
        <taxon>Polyporales</taxon>
        <taxon>Fomitopsis</taxon>
    </lineage>
</organism>
<sequence length="1188" mass="131376">MSTTLPLFWDLSSTSANTRLEASVKLVGSLEHFQSQFVPKDEEGRERAGDGLDALNAQDVSYSIRRLVRGLGSPRESSRLGFAVALTELLSRIDTVTCSQIVALIVDSSKTEGSMTGQEERDMFFARLFGFISVIQSGLLFREATLPSSSGPVSSLDNYKEVLAQLMALGEKKSWLRESAWWAIGLAIDGLHASDVSWKDDAFASIISTVFAEKKIWSPEKIALTVKLQAYLPSRDWQKTLVPIFKSPELLSTGNLGTIARILRASTSVEDDEESDVPKSGAWKPQVHFVWDMLLDRVLSTKIHKGSNTASFPDFFRIVVDESLFSSTSSPERKYWGFQVFTKALPRVSADDVPMLFTKNFMRSWINHLSNSDRYLHKAARQVVSDIQSHVKENPALGFTLILQLTGVNGSRQFDKLTKTKTVESILTSMDQAGIQSYINYLLKQVNDDQSGEPIDAQAVNARRAWIIDQLVALVRNGAIPKSDDWVQSILDWLAVHGLFAVSKKSEKSLIAALRSVPAPQFSDELRKLCRDRLLSCLADLTGQATVVEKEGKSVVKVPGAASDGRFWIDRVLSTIELLEKDSKHVTILTEVDDEDRALRAKASQLSARLQTVPEAQREAAKGAELLLSATLLQHYCAEENADADTLERCIDGAARMFPAETKKTKKSRKSTGADAATGADALEPVDVLVDNVIGFLEQATAYMRSVANQVFAQLSGSVKESTMSLILSQLERRDPAELVADEEEDIEDVEDSGDEEEEDEEDDESSEDAEDDDENEEEDLELRRKIEEALRINGVEAATGDSDDESEEELMDDDQMLAIDEQLAAVFRARATERNTGKGKCRHVDAQREATHFKNRVLDLIEIFLKKQPTSHLTTRLILPLVDLIVSTGPDEKQLADKATGILRSRIGKAKELPVSIEKDEAVEVLQELHSRARKAPSADVLATLSACSIFVARALHHEGEDEPIVRAYRESLVDFVTRKASRLNTQFFQEFVRRQVVVGWALRDDLVEVAGKAVNAYRQCQVFLLLHSLIKELPQLHDDVKVEVLPFIRKLQTSLLDTMSQACEASDASLTAAQVKEILKLATLAVRQSRRACGDEESAAVWNAPLWNDLATKFGSSSRFKSSTGLQSSCKDIARLIGQSAKSGDKPTKNGASDDSAAKRKAGELDEDAPGPQKARHKKVKKVNAS</sequence>
<evidence type="ECO:0000256" key="1">
    <source>
        <dbReference type="ARBA" id="ARBA00004123"/>
    </source>
</evidence>
<feature type="compositionally biased region" description="Basic residues" evidence="4">
    <location>
        <begin position="1176"/>
        <end position="1188"/>
    </location>
</feature>
<name>S8ETT1_FOMSC</name>
<evidence type="ECO:0000313" key="5">
    <source>
        <dbReference type="EMBL" id="EPT06244.1"/>
    </source>
</evidence>
<dbReference type="FunCoup" id="S8ETT1">
    <property type="interactions" value="422"/>
</dbReference>
<dbReference type="Proteomes" id="UP000015241">
    <property type="component" value="Unassembled WGS sequence"/>
</dbReference>
<dbReference type="InParanoid" id="S8ETT1"/>
<comment type="similarity">
    <text evidence="2">Belongs to the MYBBP1A family.</text>
</comment>
<dbReference type="STRING" id="743788.S8ETT1"/>
<gene>
    <name evidence="5" type="ORF">FOMPIDRAFT_1110649</name>
</gene>
<protein>
    <recommendedName>
        <fullName evidence="7">DNA polymerase V</fullName>
    </recommendedName>
</protein>
<proteinExistence type="inferred from homology"/>
<evidence type="ECO:0008006" key="7">
    <source>
        <dbReference type="Google" id="ProtNLM"/>
    </source>
</evidence>
<feature type="region of interest" description="Disordered" evidence="4">
    <location>
        <begin position="735"/>
        <end position="781"/>
    </location>
</feature>
<accession>S8ETT1</accession>
<dbReference type="GO" id="GO:0000182">
    <property type="term" value="F:rDNA binding"/>
    <property type="evidence" value="ECO:0007669"/>
    <property type="project" value="TreeGrafter"/>
</dbReference>
<dbReference type="PANTHER" id="PTHR13213:SF2">
    <property type="entry name" value="MYB-BINDING PROTEIN 1A"/>
    <property type="match status" value="1"/>
</dbReference>
<evidence type="ECO:0000256" key="2">
    <source>
        <dbReference type="ARBA" id="ARBA00006809"/>
    </source>
</evidence>
<dbReference type="AlphaFoldDB" id="S8ETT1"/>
<dbReference type="EMBL" id="KE504122">
    <property type="protein sequence ID" value="EPT06244.1"/>
    <property type="molecule type" value="Genomic_DNA"/>
</dbReference>
<evidence type="ECO:0000256" key="3">
    <source>
        <dbReference type="ARBA" id="ARBA00023242"/>
    </source>
</evidence>
<dbReference type="eggNOG" id="KOG1926">
    <property type="taxonomic scope" value="Eukaryota"/>
</dbReference>
<dbReference type="OrthoDB" id="342531at2759"/>
<evidence type="ECO:0000256" key="4">
    <source>
        <dbReference type="SAM" id="MobiDB-lite"/>
    </source>
</evidence>
<dbReference type="PANTHER" id="PTHR13213">
    <property type="entry name" value="MYB-BINDING PROTEIN 1A FAMILY MEMBER"/>
    <property type="match status" value="1"/>
</dbReference>
<keyword evidence="3" id="KW-0539">Nucleus</keyword>
<dbReference type="GO" id="GO:0005730">
    <property type="term" value="C:nucleolus"/>
    <property type="evidence" value="ECO:0007669"/>
    <property type="project" value="InterPro"/>
</dbReference>
<feature type="compositionally biased region" description="Acidic residues" evidence="4">
    <location>
        <begin position="740"/>
        <end position="781"/>
    </location>
</feature>
<keyword evidence="6" id="KW-1185">Reference proteome</keyword>
<dbReference type="HOGENOM" id="CLU_005212_0_0_1"/>
<evidence type="ECO:0000313" key="6">
    <source>
        <dbReference type="Proteomes" id="UP000015241"/>
    </source>
</evidence>
<dbReference type="SUPFAM" id="SSF48371">
    <property type="entry name" value="ARM repeat"/>
    <property type="match status" value="1"/>
</dbReference>
<dbReference type="Pfam" id="PF04931">
    <property type="entry name" value="DNA_pol_phi"/>
    <property type="match status" value="1"/>
</dbReference>